<sequence>MSIDSILSQQSTFKIILVGDSSVGKTCIVNRASRNVFSDIYVPSIGVDFSLLTEEIDDIDIDLRIYDTAGQERYHSLSEIYYQNADAVLVVYSIDQRASFDSIDRWVDSILKNNAEALIFLVANKSDLYQLPDSEVNSGEIVTEQDGEQKAESLNVPFHVVSAKDGSNIHELFQTVAKSCSKSKTKVATSTETDPGQKEKRCQLQ</sequence>
<dbReference type="InterPro" id="IPR050227">
    <property type="entry name" value="Rab"/>
</dbReference>
<feature type="compositionally biased region" description="Polar residues" evidence="3">
    <location>
        <begin position="183"/>
        <end position="194"/>
    </location>
</feature>
<dbReference type="EMBL" id="JAPFFF010000036">
    <property type="protein sequence ID" value="KAK8843141.1"/>
    <property type="molecule type" value="Genomic_DNA"/>
</dbReference>
<keyword evidence="5" id="KW-1185">Reference proteome</keyword>
<comment type="caution">
    <text evidence="4">The sequence shown here is derived from an EMBL/GenBank/DDBJ whole genome shotgun (WGS) entry which is preliminary data.</text>
</comment>
<reference evidence="4 5" key="1">
    <citation type="submission" date="2024-04" db="EMBL/GenBank/DDBJ databases">
        <title>Tritrichomonas musculus Genome.</title>
        <authorList>
            <person name="Alves-Ferreira E."/>
            <person name="Grigg M."/>
            <person name="Lorenzi H."/>
            <person name="Galac M."/>
        </authorList>
    </citation>
    <scope>NUCLEOTIDE SEQUENCE [LARGE SCALE GENOMIC DNA]</scope>
    <source>
        <strain evidence="4 5">EAF2021</strain>
    </source>
</reference>
<dbReference type="Proteomes" id="UP001470230">
    <property type="component" value="Unassembled WGS sequence"/>
</dbReference>
<evidence type="ECO:0000256" key="1">
    <source>
        <dbReference type="ARBA" id="ARBA00022741"/>
    </source>
</evidence>
<dbReference type="PROSITE" id="PS51419">
    <property type="entry name" value="RAB"/>
    <property type="match status" value="1"/>
</dbReference>
<dbReference type="SMART" id="SM00175">
    <property type="entry name" value="RAB"/>
    <property type="match status" value="1"/>
</dbReference>
<evidence type="ECO:0000256" key="2">
    <source>
        <dbReference type="ARBA" id="ARBA00023134"/>
    </source>
</evidence>
<evidence type="ECO:0000313" key="5">
    <source>
        <dbReference type="Proteomes" id="UP001470230"/>
    </source>
</evidence>
<feature type="region of interest" description="Disordered" evidence="3">
    <location>
        <begin position="183"/>
        <end position="205"/>
    </location>
</feature>
<dbReference type="PRINTS" id="PR00449">
    <property type="entry name" value="RASTRNSFRMNG"/>
</dbReference>
<dbReference type="NCBIfam" id="TIGR00231">
    <property type="entry name" value="small_GTP"/>
    <property type="match status" value="1"/>
</dbReference>
<protein>
    <recommendedName>
        <fullName evidence="6">Small GTP-binding protein</fullName>
    </recommendedName>
</protein>
<dbReference type="SUPFAM" id="SSF52540">
    <property type="entry name" value="P-loop containing nucleoside triphosphate hydrolases"/>
    <property type="match status" value="1"/>
</dbReference>
<evidence type="ECO:0000313" key="4">
    <source>
        <dbReference type="EMBL" id="KAK8843141.1"/>
    </source>
</evidence>
<dbReference type="PANTHER" id="PTHR47977">
    <property type="entry name" value="RAS-RELATED PROTEIN RAB"/>
    <property type="match status" value="1"/>
</dbReference>
<evidence type="ECO:0000256" key="3">
    <source>
        <dbReference type="SAM" id="MobiDB-lite"/>
    </source>
</evidence>
<gene>
    <name evidence="4" type="ORF">M9Y10_025336</name>
</gene>
<dbReference type="CDD" id="cd00154">
    <property type="entry name" value="Rab"/>
    <property type="match status" value="1"/>
</dbReference>
<dbReference type="InterPro" id="IPR005225">
    <property type="entry name" value="Small_GTP-bd"/>
</dbReference>
<accession>A0ABR2HA75</accession>
<organism evidence="4 5">
    <name type="scientific">Tritrichomonas musculus</name>
    <dbReference type="NCBI Taxonomy" id="1915356"/>
    <lineage>
        <taxon>Eukaryota</taxon>
        <taxon>Metamonada</taxon>
        <taxon>Parabasalia</taxon>
        <taxon>Tritrichomonadida</taxon>
        <taxon>Tritrichomonadidae</taxon>
        <taxon>Tritrichomonas</taxon>
    </lineage>
</organism>
<name>A0ABR2HA75_9EUKA</name>
<dbReference type="InterPro" id="IPR001806">
    <property type="entry name" value="Small_GTPase"/>
</dbReference>
<keyword evidence="1" id="KW-0547">Nucleotide-binding</keyword>
<feature type="compositionally biased region" description="Basic and acidic residues" evidence="3">
    <location>
        <begin position="195"/>
        <end position="205"/>
    </location>
</feature>
<dbReference type="Gene3D" id="3.40.50.300">
    <property type="entry name" value="P-loop containing nucleotide triphosphate hydrolases"/>
    <property type="match status" value="1"/>
</dbReference>
<dbReference type="SMART" id="SM00173">
    <property type="entry name" value="RAS"/>
    <property type="match status" value="1"/>
</dbReference>
<dbReference type="SMART" id="SM00174">
    <property type="entry name" value="RHO"/>
    <property type="match status" value="1"/>
</dbReference>
<dbReference type="PROSITE" id="PS51420">
    <property type="entry name" value="RHO"/>
    <property type="match status" value="1"/>
</dbReference>
<evidence type="ECO:0008006" key="6">
    <source>
        <dbReference type="Google" id="ProtNLM"/>
    </source>
</evidence>
<dbReference type="Pfam" id="PF00071">
    <property type="entry name" value="Ras"/>
    <property type="match status" value="1"/>
</dbReference>
<proteinExistence type="predicted"/>
<dbReference type="PROSITE" id="PS51421">
    <property type="entry name" value="RAS"/>
    <property type="match status" value="1"/>
</dbReference>
<keyword evidence="2" id="KW-0342">GTP-binding</keyword>
<dbReference type="InterPro" id="IPR027417">
    <property type="entry name" value="P-loop_NTPase"/>
</dbReference>